<evidence type="ECO:0000313" key="2">
    <source>
        <dbReference type="EMBL" id="RXK59211.1"/>
    </source>
</evidence>
<dbReference type="Pfam" id="PF14280">
    <property type="entry name" value="DUF4365"/>
    <property type="match status" value="1"/>
</dbReference>
<accession>A0A4Q1CH41</accession>
<comment type="caution">
    <text evidence="2">The sequence shown here is derived from an EMBL/GenBank/DDBJ whole genome shotgun (WGS) entry which is preliminary data.</text>
</comment>
<dbReference type="Proteomes" id="UP000290204">
    <property type="component" value="Unassembled WGS sequence"/>
</dbReference>
<dbReference type="RefSeq" id="WP_129131515.1">
    <property type="nucleotide sequence ID" value="NZ_SDHW01000004.1"/>
</dbReference>
<reference evidence="2 3" key="1">
    <citation type="submission" date="2019-01" db="EMBL/GenBank/DDBJ databases">
        <title>Lacibacter sp. strain TTM-7.</title>
        <authorList>
            <person name="Chen W.-M."/>
        </authorList>
    </citation>
    <scope>NUCLEOTIDE SEQUENCE [LARGE SCALE GENOMIC DNA]</scope>
    <source>
        <strain evidence="2 3">TTM-7</strain>
    </source>
</reference>
<sequence>MEEDANKLIDGKPAGYSSTSATELESKNIFQSLLDTRFIKGEIRVMDKYPNSDGILEITDEEQIPIGKIDIQLKTLQPKNFNSPSYQCERTFFSYCENSSLPVFLVVVDRQNKKAYWRHIDAATLIEVASKMTGASYTISIPIENCIDGEKRAYIEKWAEKAKETVNKVWNYDTLRDQKRTIETQLEELNHRLQNPTKLPLQVLKSIHNYLDKYNYILDIEFGSVKEILYPNYWKIGIGIVKYEFADIRYILFPVEYKKEQTLIKEVVFDANTDIGLEMMNGNILVFVHSKSLDNIRDFPVQTAYKSLEDSILKVAGKFKFPIADDFIAHEYLVSFIDHNCVYLDMEPGQDSYSLQELKYKIFKVLPVLAATELSFADWVTECNHSIDSYSGWKTSPHFKKRVKAAIEKVQEGFVPKVKVFITSELYNIDLIKNYINYLQNKGFVSTNRQYQQGQSDQANYRNSMPFKDTWDIDVLWKNTILFFKQYYKLYDKYISTHFLQIRHLLQIIPSESGTVICLLITDKVKGGPYLEIYYLRPELHTEKELYFFVDTDADNPIDRKKFLVDDEYECIVNRKKYQITHMHIQTLDFMFEISPTYALINKKLQEKLGEFFREKQRKVKQD</sequence>
<evidence type="ECO:0000313" key="3">
    <source>
        <dbReference type="Proteomes" id="UP000290204"/>
    </source>
</evidence>
<dbReference type="AlphaFoldDB" id="A0A4Q1CH41"/>
<evidence type="ECO:0000259" key="1">
    <source>
        <dbReference type="Pfam" id="PF14280"/>
    </source>
</evidence>
<keyword evidence="3" id="KW-1185">Reference proteome</keyword>
<dbReference type="EMBL" id="SDHW01000004">
    <property type="protein sequence ID" value="RXK59211.1"/>
    <property type="molecule type" value="Genomic_DNA"/>
</dbReference>
<dbReference type="InterPro" id="IPR025375">
    <property type="entry name" value="DUF4365"/>
</dbReference>
<organism evidence="2 3">
    <name type="scientific">Lacibacter luteus</name>
    <dbReference type="NCBI Taxonomy" id="2508719"/>
    <lineage>
        <taxon>Bacteria</taxon>
        <taxon>Pseudomonadati</taxon>
        <taxon>Bacteroidota</taxon>
        <taxon>Chitinophagia</taxon>
        <taxon>Chitinophagales</taxon>
        <taxon>Chitinophagaceae</taxon>
        <taxon>Lacibacter</taxon>
    </lineage>
</organism>
<feature type="domain" description="DUF4365" evidence="1">
    <location>
        <begin position="52"/>
        <end position="154"/>
    </location>
</feature>
<protein>
    <submittedName>
        <fullName evidence="2">DUF4365 domain-containing protein</fullName>
    </submittedName>
</protein>
<dbReference type="OrthoDB" id="1490923at2"/>
<proteinExistence type="predicted"/>
<name>A0A4Q1CH41_9BACT</name>
<gene>
    <name evidence="2" type="ORF">ESA94_13805</name>
</gene>